<dbReference type="EMBL" id="CAAALY010094755">
    <property type="protein sequence ID" value="VEL28390.1"/>
    <property type="molecule type" value="Genomic_DNA"/>
</dbReference>
<name>A0A448X563_9PLAT</name>
<accession>A0A448X563</accession>
<evidence type="ECO:0000313" key="3">
    <source>
        <dbReference type="Proteomes" id="UP000784294"/>
    </source>
</evidence>
<keyword evidence="3" id="KW-1185">Reference proteome</keyword>
<organism evidence="2 3">
    <name type="scientific">Protopolystoma xenopodis</name>
    <dbReference type="NCBI Taxonomy" id="117903"/>
    <lineage>
        <taxon>Eukaryota</taxon>
        <taxon>Metazoa</taxon>
        <taxon>Spiralia</taxon>
        <taxon>Lophotrochozoa</taxon>
        <taxon>Platyhelminthes</taxon>
        <taxon>Monogenea</taxon>
        <taxon>Polyopisthocotylea</taxon>
        <taxon>Polystomatidea</taxon>
        <taxon>Polystomatidae</taxon>
        <taxon>Protopolystoma</taxon>
    </lineage>
</organism>
<protein>
    <submittedName>
        <fullName evidence="2">Uncharacterized protein</fullName>
    </submittedName>
</protein>
<evidence type="ECO:0000313" key="2">
    <source>
        <dbReference type="EMBL" id="VEL28390.1"/>
    </source>
</evidence>
<evidence type="ECO:0000256" key="1">
    <source>
        <dbReference type="SAM" id="MobiDB-lite"/>
    </source>
</evidence>
<proteinExistence type="predicted"/>
<sequence length="158" mass="17682">MPAKTAESAFEALRTDDADGTHVAGMTSFAGVSDWSRRSLFERAAEGDGKESIQKHSKLRQGDKVETEILHLKGPMEDGASPRKTFAGLVDRLPLWSSGSPDCPKRLSYKTTRLSTKTSPVAEDNQEACFRSHRNESQKRGWERIHHYPTYGRGEDFL</sequence>
<feature type="region of interest" description="Disordered" evidence="1">
    <location>
        <begin position="44"/>
        <end position="64"/>
    </location>
</feature>
<dbReference type="Proteomes" id="UP000784294">
    <property type="component" value="Unassembled WGS sequence"/>
</dbReference>
<dbReference type="AlphaFoldDB" id="A0A448X563"/>
<feature type="region of interest" description="Disordered" evidence="1">
    <location>
        <begin position="116"/>
        <end position="137"/>
    </location>
</feature>
<reference evidence="2" key="1">
    <citation type="submission" date="2018-11" db="EMBL/GenBank/DDBJ databases">
        <authorList>
            <consortium name="Pathogen Informatics"/>
        </authorList>
    </citation>
    <scope>NUCLEOTIDE SEQUENCE</scope>
</reference>
<comment type="caution">
    <text evidence="2">The sequence shown here is derived from an EMBL/GenBank/DDBJ whole genome shotgun (WGS) entry which is preliminary data.</text>
</comment>
<gene>
    <name evidence="2" type="ORF">PXEA_LOCUS21830</name>
</gene>